<keyword evidence="6" id="KW-0456">Lyase</keyword>
<evidence type="ECO:0000256" key="9">
    <source>
        <dbReference type="ARBA" id="ARBA00044632"/>
    </source>
</evidence>
<comment type="similarity">
    <text evidence="1">Belongs to the type-1 OGG1 family.</text>
</comment>
<dbReference type="Pfam" id="PF00730">
    <property type="entry name" value="HhH-GPD"/>
    <property type="match status" value="1"/>
</dbReference>
<feature type="domain" description="HhH-GPD" evidence="10">
    <location>
        <begin position="118"/>
        <end position="269"/>
    </location>
</feature>
<dbReference type="EC" id="4.2.99.18" evidence="2"/>
<organism evidence="11 12">
    <name type="scientific">Anaeromassilibacillus senegalensis</name>
    <dbReference type="NCBI Taxonomy" id="1673717"/>
    <lineage>
        <taxon>Bacteria</taxon>
        <taxon>Bacillati</taxon>
        <taxon>Bacillota</taxon>
        <taxon>Clostridia</taxon>
        <taxon>Eubacteriales</taxon>
        <taxon>Acutalibacteraceae</taxon>
        <taxon>Anaeromassilibacillus</taxon>
    </lineage>
</organism>
<dbReference type="EMBL" id="JAFBIT010000002">
    <property type="protein sequence ID" value="MCF2652678.1"/>
    <property type="molecule type" value="Genomic_DNA"/>
</dbReference>
<dbReference type="SMART" id="SM00478">
    <property type="entry name" value="ENDO3c"/>
    <property type="match status" value="1"/>
</dbReference>
<dbReference type="InterPro" id="IPR012904">
    <property type="entry name" value="OGG_N"/>
</dbReference>
<evidence type="ECO:0000256" key="4">
    <source>
        <dbReference type="ARBA" id="ARBA00022801"/>
    </source>
</evidence>
<dbReference type="SUPFAM" id="SSF48150">
    <property type="entry name" value="DNA-glycosylase"/>
    <property type="match status" value="1"/>
</dbReference>
<dbReference type="PANTHER" id="PTHR10242:SF2">
    <property type="entry name" value="N-GLYCOSYLASE_DNA LYASE"/>
    <property type="match status" value="1"/>
</dbReference>
<evidence type="ECO:0000256" key="8">
    <source>
        <dbReference type="ARBA" id="ARBA00023295"/>
    </source>
</evidence>
<dbReference type="Proteomes" id="UP001299220">
    <property type="component" value="Unassembled WGS sequence"/>
</dbReference>
<evidence type="ECO:0000313" key="11">
    <source>
        <dbReference type="EMBL" id="MCF2652678.1"/>
    </source>
</evidence>
<evidence type="ECO:0000256" key="2">
    <source>
        <dbReference type="ARBA" id="ARBA00012720"/>
    </source>
</evidence>
<dbReference type="InterPro" id="IPR052054">
    <property type="entry name" value="Oxidative_DNA_repair_enzyme"/>
</dbReference>
<reference evidence="11 12" key="1">
    <citation type="submission" date="2020-12" db="EMBL/GenBank/DDBJ databases">
        <title>Whole genome sequences of gut porcine anaerobes.</title>
        <authorList>
            <person name="Kubasova T."/>
            <person name="Jahodarova E."/>
            <person name="Rychlik I."/>
        </authorList>
    </citation>
    <scope>NUCLEOTIDE SEQUENCE [LARGE SCALE GENOMIC DNA]</scope>
    <source>
        <strain evidence="11 12">An867</strain>
    </source>
</reference>
<dbReference type="Pfam" id="PF07934">
    <property type="entry name" value="OGG_N"/>
    <property type="match status" value="1"/>
</dbReference>
<dbReference type="Gene3D" id="1.10.1670.10">
    <property type="entry name" value="Helix-hairpin-Helix base-excision DNA repair enzymes (C-terminal)"/>
    <property type="match status" value="1"/>
</dbReference>
<evidence type="ECO:0000256" key="6">
    <source>
        <dbReference type="ARBA" id="ARBA00023239"/>
    </source>
</evidence>
<evidence type="ECO:0000313" key="12">
    <source>
        <dbReference type="Proteomes" id="UP001299220"/>
    </source>
</evidence>
<keyword evidence="7" id="KW-0511">Multifunctional enzyme</keyword>
<dbReference type="Gene3D" id="3.30.310.260">
    <property type="match status" value="1"/>
</dbReference>
<comment type="catalytic activity">
    <reaction evidence="9">
        <text>2'-deoxyribonucleotide-(2'-deoxyribose 5'-phosphate)-2'-deoxyribonucleotide-DNA = a 3'-end 2'-deoxyribonucleotide-(2,3-dehydro-2,3-deoxyribose 5'-phosphate)-DNA + a 5'-end 5'-phospho-2'-deoxyribonucleoside-DNA + H(+)</text>
        <dbReference type="Rhea" id="RHEA:66592"/>
        <dbReference type="Rhea" id="RHEA-COMP:13180"/>
        <dbReference type="Rhea" id="RHEA-COMP:16897"/>
        <dbReference type="Rhea" id="RHEA-COMP:17067"/>
        <dbReference type="ChEBI" id="CHEBI:15378"/>
        <dbReference type="ChEBI" id="CHEBI:136412"/>
        <dbReference type="ChEBI" id="CHEBI:157695"/>
        <dbReference type="ChEBI" id="CHEBI:167181"/>
        <dbReference type="EC" id="4.2.99.18"/>
    </reaction>
</comment>
<sequence>MIRFTPPDGSLDLAQTLDCGQAFRWRPVLRPNSVDAWRGVAFSRVLEVWTDGDTLCLDCTQAEFDEIWFSYFDFQTDYAEMRASLAGLHPVLRDAVRFAPGIRVLRQEPWEALCAFIISQNNNIPRIKGILERLCMLLGEPIAANGETLYAFPTAERLAACTLETLQPLRAGFRAKYLLDAARRVSSGEIDLEAVRRMPVCDARAVLQTILGVGPKVADCALLYGLHRTECFPMDVWMKRAMTLLPGVTPEALGDAAGIAQQYIFHYARLHPELFG</sequence>
<keyword evidence="8" id="KW-0326">Glycosidase</keyword>
<comment type="caution">
    <text evidence="11">The sequence shown here is derived from an EMBL/GenBank/DDBJ whole genome shotgun (WGS) entry which is preliminary data.</text>
</comment>
<name>A0ABS9CNF6_9FIRM</name>
<evidence type="ECO:0000259" key="10">
    <source>
        <dbReference type="SMART" id="SM00478"/>
    </source>
</evidence>
<proteinExistence type="inferred from homology"/>
<keyword evidence="4" id="KW-0378">Hydrolase</keyword>
<dbReference type="RefSeq" id="WP_235323711.1">
    <property type="nucleotide sequence ID" value="NZ_JAFBIT010000002.1"/>
</dbReference>
<dbReference type="InterPro" id="IPR003265">
    <property type="entry name" value="HhH-GPD_domain"/>
</dbReference>
<dbReference type="CDD" id="cd00056">
    <property type="entry name" value="ENDO3c"/>
    <property type="match status" value="1"/>
</dbReference>
<dbReference type="InterPro" id="IPR023170">
    <property type="entry name" value="HhH_base_excis_C"/>
</dbReference>
<evidence type="ECO:0000256" key="7">
    <source>
        <dbReference type="ARBA" id="ARBA00023268"/>
    </source>
</evidence>
<evidence type="ECO:0000256" key="1">
    <source>
        <dbReference type="ARBA" id="ARBA00010679"/>
    </source>
</evidence>
<evidence type="ECO:0000256" key="5">
    <source>
        <dbReference type="ARBA" id="ARBA00023204"/>
    </source>
</evidence>
<evidence type="ECO:0000256" key="3">
    <source>
        <dbReference type="ARBA" id="ARBA00022763"/>
    </source>
</evidence>
<gene>
    <name evidence="11" type="ORF">JQM67_08690</name>
</gene>
<dbReference type="Gene3D" id="1.10.340.30">
    <property type="entry name" value="Hypothetical protein, domain 2"/>
    <property type="match status" value="1"/>
</dbReference>
<dbReference type="SUPFAM" id="SSF55945">
    <property type="entry name" value="TATA-box binding protein-like"/>
    <property type="match status" value="1"/>
</dbReference>
<keyword evidence="12" id="KW-1185">Reference proteome</keyword>
<keyword evidence="5" id="KW-0234">DNA repair</keyword>
<accession>A0ABS9CNF6</accession>
<dbReference type="PANTHER" id="PTHR10242">
    <property type="entry name" value="8-OXOGUANINE DNA GLYCOSYLASE"/>
    <property type="match status" value="1"/>
</dbReference>
<keyword evidence="3" id="KW-0227">DNA damage</keyword>
<protein>
    <recommendedName>
        <fullName evidence="2">DNA-(apurinic or apyrimidinic site) lyase</fullName>
        <ecNumber evidence="2">4.2.99.18</ecNumber>
    </recommendedName>
</protein>
<dbReference type="InterPro" id="IPR011257">
    <property type="entry name" value="DNA_glycosylase"/>
</dbReference>